<dbReference type="RefSeq" id="WP_184731511.1">
    <property type="nucleotide sequence ID" value="NZ_JACHIW010000002.1"/>
</dbReference>
<keyword evidence="2" id="KW-0456">Lyase</keyword>
<dbReference type="Proteomes" id="UP000584374">
    <property type="component" value="Unassembled WGS sequence"/>
</dbReference>
<accession>A0A840QGY4</accession>
<dbReference type="PANTHER" id="PTHR12110">
    <property type="entry name" value="HYDROXYPYRUVATE ISOMERASE"/>
    <property type="match status" value="1"/>
</dbReference>
<dbReference type="InterPro" id="IPR036237">
    <property type="entry name" value="Xyl_isomerase-like_sf"/>
</dbReference>
<proteinExistence type="predicted"/>
<dbReference type="SUPFAM" id="SSF51658">
    <property type="entry name" value="Xylose isomerase-like"/>
    <property type="match status" value="1"/>
</dbReference>
<sequence>MVQLTDRLCGQPVSWGINYLPGWGVQLSADQVLADMRRAGLTATEFQPGLFPAEPETALRLFDAHSLRCVGGWAPLVFHGQPLDDVVAEFAKTATFLRSLGATVATIAAVTPGGDFDTRVELSEREWNEVLTGLDAVSEAGRDRGIRCVLHPHVGTAVETPADIARVIDGSDIEFCLDIGHIFCGGGDPVTIAQQLGDRIGHVHLKDVDTSIAEPMIAGETPWAAGVYSGVFTPLGQGDIDFDAIFRVLGEIDYDGWFVIEQDKRLHEDSPAPFDDVEVSVRFLTAMGSR</sequence>
<dbReference type="InterPro" id="IPR050312">
    <property type="entry name" value="IolE/XylAMocC-like"/>
</dbReference>
<reference evidence="2 3" key="1">
    <citation type="submission" date="2020-08" db="EMBL/GenBank/DDBJ databases">
        <title>Sequencing the genomes of 1000 actinobacteria strains.</title>
        <authorList>
            <person name="Klenk H.-P."/>
        </authorList>
    </citation>
    <scope>NUCLEOTIDE SEQUENCE [LARGE SCALE GENOMIC DNA]</scope>
    <source>
        <strain evidence="2 3">DSM 45584</strain>
    </source>
</reference>
<feature type="domain" description="Xylose isomerase-like TIM barrel" evidence="1">
    <location>
        <begin position="34"/>
        <end position="272"/>
    </location>
</feature>
<organism evidence="2 3">
    <name type="scientific">Saccharopolyspora phatthalungensis</name>
    <dbReference type="NCBI Taxonomy" id="664693"/>
    <lineage>
        <taxon>Bacteria</taxon>
        <taxon>Bacillati</taxon>
        <taxon>Actinomycetota</taxon>
        <taxon>Actinomycetes</taxon>
        <taxon>Pseudonocardiales</taxon>
        <taxon>Pseudonocardiaceae</taxon>
        <taxon>Saccharopolyspora</taxon>
    </lineage>
</organism>
<comment type="caution">
    <text evidence="2">The sequence shown here is derived from an EMBL/GenBank/DDBJ whole genome shotgun (WGS) entry which is preliminary data.</text>
</comment>
<dbReference type="GO" id="GO:0050114">
    <property type="term" value="F:myo-inosose-2 dehydratase activity"/>
    <property type="evidence" value="ECO:0007669"/>
    <property type="project" value="UniProtKB-EC"/>
</dbReference>
<protein>
    <submittedName>
        <fullName evidence="2">Inosose dehydratase</fullName>
        <ecNumber evidence="2">4.2.1.44</ecNumber>
    </submittedName>
</protein>
<evidence type="ECO:0000259" key="1">
    <source>
        <dbReference type="Pfam" id="PF01261"/>
    </source>
</evidence>
<dbReference type="Pfam" id="PF01261">
    <property type="entry name" value="AP_endonuc_2"/>
    <property type="match status" value="1"/>
</dbReference>
<dbReference type="Gene3D" id="3.20.20.150">
    <property type="entry name" value="Divalent-metal-dependent TIM barrel enzymes"/>
    <property type="match status" value="1"/>
</dbReference>
<dbReference type="EMBL" id="JACHIW010000002">
    <property type="protein sequence ID" value="MBB5159230.1"/>
    <property type="molecule type" value="Genomic_DNA"/>
</dbReference>
<keyword evidence="3" id="KW-1185">Reference proteome</keyword>
<evidence type="ECO:0000313" key="2">
    <source>
        <dbReference type="EMBL" id="MBB5159230.1"/>
    </source>
</evidence>
<dbReference type="EC" id="4.2.1.44" evidence="2"/>
<dbReference type="AlphaFoldDB" id="A0A840QGY4"/>
<name>A0A840QGY4_9PSEU</name>
<evidence type="ECO:0000313" key="3">
    <source>
        <dbReference type="Proteomes" id="UP000584374"/>
    </source>
</evidence>
<dbReference type="InterPro" id="IPR013022">
    <property type="entry name" value="Xyl_isomerase-like_TIM-brl"/>
</dbReference>
<dbReference type="PANTHER" id="PTHR12110:SF41">
    <property type="entry name" value="INOSOSE DEHYDRATASE"/>
    <property type="match status" value="1"/>
</dbReference>
<gene>
    <name evidence="2" type="ORF">BJ970_006829</name>
</gene>